<dbReference type="OrthoDB" id="10480967at2759"/>
<dbReference type="AlphaFoldDB" id="A0A2I2F6L6"/>
<proteinExistence type="predicted"/>
<dbReference type="EMBL" id="KZ559153">
    <property type="protein sequence ID" value="PLB36218.1"/>
    <property type="molecule type" value="Genomic_DNA"/>
</dbReference>
<gene>
    <name evidence="1" type="ORF">BDW47DRAFT_108972</name>
</gene>
<evidence type="ECO:0000313" key="2">
    <source>
        <dbReference type="Proteomes" id="UP000234585"/>
    </source>
</evidence>
<accession>A0A2I2F6L6</accession>
<dbReference type="Proteomes" id="UP000234585">
    <property type="component" value="Unassembled WGS sequence"/>
</dbReference>
<evidence type="ECO:0000313" key="1">
    <source>
        <dbReference type="EMBL" id="PLB36218.1"/>
    </source>
</evidence>
<dbReference type="GeneID" id="36520520"/>
<protein>
    <submittedName>
        <fullName evidence="1">Uncharacterized protein</fullName>
    </submittedName>
</protein>
<name>A0A2I2F6L6_ASPCN</name>
<keyword evidence="2" id="KW-1185">Reference proteome</keyword>
<sequence length="61" mass="6755">MTPGHPAQVSYHLNHLTPRRRAATMAPPFSVITRFQTLVRTHLNGPPGPRMVDKLSLVLGN</sequence>
<reference evidence="1 2" key="1">
    <citation type="submission" date="2017-12" db="EMBL/GenBank/DDBJ databases">
        <authorList>
            <consortium name="DOE Joint Genome Institute"/>
            <person name="Haridas S."/>
            <person name="Kjaerbolling I."/>
            <person name="Vesth T.C."/>
            <person name="Frisvad J.C."/>
            <person name="Nybo J.L."/>
            <person name="Theobald S."/>
            <person name="Kuo A."/>
            <person name="Bowyer P."/>
            <person name="Matsuda Y."/>
            <person name="Mondo S."/>
            <person name="Lyhne E.K."/>
            <person name="Kogle M.E."/>
            <person name="Clum A."/>
            <person name="Lipzen A."/>
            <person name="Salamov A."/>
            <person name="Ngan C.Y."/>
            <person name="Daum C."/>
            <person name="Chiniquy J."/>
            <person name="Barry K."/>
            <person name="LaButti K."/>
            <person name="Simmons B.A."/>
            <person name="Magnuson J.K."/>
            <person name="Mortensen U.H."/>
            <person name="Larsen T.O."/>
            <person name="Grigoriev I.V."/>
            <person name="Baker S.E."/>
            <person name="Andersen M.R."/>
            <person name="Nordberg H.P."/>
            <person name="Cantor M.N."/>
            <person name="Hua S.X."/>
        </authorList>
    </citation>
    <scope>NUCLEOTIDE SEQUENCE [LARGE SCALE GENOMIC DNA]</scope>
    <source>
        <strain evidence="1 2">CBS 102.13</strain>
    </source>
</reference>
<dbReference type="RefSeq" id="XP_024670230.1">
    <property type="nucleotide sequence ID" value="XM_024813360.1"/>
</dbReference>
<organism evidence="1 2">
    <name type="scientific">Aspergillus candidus</name>
    <dbReference type="NCBI Taxonomy" id="41067"/>
    <lineage>
        <taxon>Eukaryota</taxon>
        <taxon>Fungi</taxon>
        <taxon>Dikarya</taxon>
        <taxon>Ascomycota</taxon>
        <taxon>Pezizomycotina</taxon>
        <taxon>Eurotiomycetes</taxon>
        <taxon>Eurotiomycetidae</taxon>
        <taxon>Eurotiales</taxon>
        <taxon>Aspergillaceae</taxon>
        <taxon>Aspergillus</taxon>
        <taxon>Aspergillus subgen. Circumdati</taxon>
    </lineage>
</organism>